<feature type="compositionally biased region" description="Polar residues" evidence="1">
    <location>
        <begin position="98"/>
        <end position="119"/>
    </location>
</feature>
<feature type="domain" description="Ubiquitin-like" evidence="2">
    <location>
        <begin position="24"/>
        <end position="97"/>
    </location>
</feature>
<name>A0A835PEI4_VANPL</name>
<dbReference type="AlphaFoldDB" id="A0A835PEI4"/>
<evidence type="ECO:0000313" key="4">
    <source>
        <dbReference type="Proteomes" id="UP000636800"/>
    </source>
</evidence>
<feature type="region of interest" description="Disordered" evidence="1">
    <location>
        <begin position="256"/>
        <end position="281"/>
    </location>
</feature>
<feature type="compositionally biased region" description="Polar residues" evidence="1">
    <location>
        <begin position="655"/>
        <end position="669"/>
    </location>
</feature>
<comment type="caution">
    <text evidence="3">The sequence shown here is derived from an EMBL/GenBank/DDBJ whole genome shotgun (WGS) entry which is preliminary data.</text>
</comment>
<gene>
    <name evidence="3" type="ORF">HPP92_026892</name>
</gene>
<feature type="region of interest" description="Disordered" evidence="1">
    <location>
        <begin position="1"/>
        <end position="21"/>
    </location>
</feature>
<evidence type="ECO:0000256" key="1">
    <source>
        <dbReference type="SAM" id="MobiDB-lite"/>
    </source>
</evidence>
<evidence type="ECO:0000259" key="2">
    <source>
        <dbReference type="PROSITE" id="PS50053"/>
    </source>
</evidence>
<dbReference type="PRINTS" id="PR00348">
    <property type="entry name" value="UBIQUITIN"/>
</dbReference>
<evidence type="ECO:0000313" key="3">
    <source>
        <dbReference type="EMBL" id="KAG0450524.1"/>
    </source>
</evidence>
<dbReference type="GO" id="GO:0051787">
    <property type="term" value="F:misfolded protein binding"/>
    <property type="evidence" value="ECO:0007669"/>
    <property type="project" value="TreeGrafter"/>
</dbReference>
<dbReference type="Proteomes" id="UP000636800">
    <property type="component" value="Unassembled WGS sequence"/>
</dbReference>
<dbReference type="Pfam" id="PF00240">
    <property type="entry name" value="ubiquitin"/>
    <property type="match status" value="1"/>
</dbReference>
<feature type="compositionally biased region" description="Polar residues" evidence="1">
    <location>
        <begin position="8"/>
        <end position="21"/>
    </location>
</feature>
<feature type="region of interest" description="Disordered" evidence="1">
    <location>
        <begin position="513"/>
        <end position="631"/>
    </location>
</feature>
<dbReference type="CDD" id="cd17039">
    <property type="entry name" value="Ubl_ubiquitin_like"/>
    <property type="match status" value="1"/>
</dbReference>
<dbReference type="InterPro" id="IPR029071">
    <property type="entry name" value="Ubiquitin-like_domsf"/>
</dbReference>
<sequence length="985" mass="104121">MAHESGAEGTSSTPVNSDASESTIGINIKTLDSRTYHLRVNKNMPVRDLKEKIVTTVGVPLELQRLIYRGKVLNDDQLLSLHNMEDGDSLHLVVRQPVQSQPAPSAATDASRTNSSQANDPGLSGQGGQVGHLAHSVVVGTVNVTDRTGEAVAADISRIVGAVLNSLGGIPNRPTIFAANPPSSGPGAEGSPSTTTGQGHSVQESFSFPSHSSQSSAQFSHLPSVGSLNQHMVIPDALTTLTEFIDRLGLVLQSGNNSLNDRQHQPRSETSSLESSGSPTPEHLSLVMVRAQQLLSENAASALSHVSARLQRDGSTSDPGLRGQIQNEAMQLGVAIQHLGAMFLELGRVIMTLRMGQSPAESSVNSGPAVYISPAGPNPIMVQPFPFQASSLFGFPTPTSVPGLFSRGAPVGDSSRGINVHIRAESSISPVVSSHGVTSSGEAIQTEHRSVEQGRANLNGYADSSSTRVASRTVVSATPARGAPEATGHLLSVIYPVHVRAQYSVPIHSAPVTSGSTPISGGQDERSFVAPTSAGSDSGATSVPPGNPISENTGTESSSNCALETTVNAQNSPLRSVAQDQDPSSKKETWEQLGTGDTCDLSHRENELSEFNPSGVDQKLSSTGENHPLVCSVSGNERQQIQGYQPVSKESCQIVDGSSASNSTVSAIESSKREPDSVELQQPSSSNKVVGSTAPTPLGLGFGGLQPKKRGKTTKSKGNGVLLAETPSFNQNEQPHVRNSEAFVSLPCHDTNVSRQNANESSSQLPSLISQFMNSMPLEGQEGGAQTNIAGMLSNVMQSSTFNGLLSGLASSSGSSTGDLRGMLEHCVQSPAFQSTVNQLVRQVGQQDQGDSGQTQDRLNFAGMIQQMLPVVSQALGRATTSSTMQPVLPEFQPEPNNIICGTDLTKDGNSQVDFGEAIERMERDDDPRRIFRALIQIAHRFCGQETSFEDIIELGNNEELANEFIDLLRRDIRRRVEDSSIQES</sequence>
<dbReference type="GO" id="GO:0071818">
    <property type="term" value="C:BAT3 complex"/>
    <property type="evidence" value="ECO:0007669"/>
    <property type="project" value="TreeGrafter"/>
</dbReference>
<feature type="compositionally biased region" description="Low complexity" evidence="1">
    <location>
        <begin position="178"/>
        <end position="220"/>
    </location>
</feature>
<dbReference type="InterPro" id="IPR019956">
    <property type="entry name" value="Ubiquitin_dom"/>
</dbReference>
<organism evidence="3 4">
    <name type="scientific">Vanilla planifolia</name>
    <name type="common">Vanilla</name>
    <dbReference type="NCBI Taxonomy" id="51239"/>
    <lineage>
        <taxon>Eukaryota</taxon>
        <taxon>Viridiplantae</taxon>
        <taxon>Streptophyta</taxon>
        <taxon>Embryophyta</taxon>
        <taxon>Tracheophyta</taxon>
        <taxon>Spermatophyta</taxon>
        <taxon>Magnoliopsida</taxon>
        <taxon>Liliopsida</taxon>
        <taxon>Asparagales</taxon>
        <taxon>Orchidaceae</taxon>
        <taxon>Vanilloideae</taxon>
        <taxon>Vanilleae</taxon>
        <taxon>Vanilla</taxon>
    </lineage>
</organism>
<protein>
    <recommendedName>
        <fullName evidence="2">Ubiquitin-like domain-containing protein</fullName>
    </recommendedName>
</protein>
<dbReference type="Gene3D" id="3.10.20.90">
    <property type="entry name" value="Phosphatidylinositol 3-kinase Catalytic Subunit, Chain A, domain 1"/>
    <property type="match status" value="1"/>
</dbReference>
<keyword evidence="4" id="KW-1185">Reference proteome</keyword>
<dbReference type="PROSITE" id="PS50053">
    <property type="entry name" value="UBIQUITIN_2"/>
    <property type="match status" value="1"/>
</dbReference>
<feature type="compositionally biased region" description="Polar residues" evidence="1">
    <location>
        <begin position="679"/>
        <end position="695"/>
    </location>
</feature>
<reference evidence="3 4" key="1">
    <citation type="journal article" date="2020" name="Nat. Food">
        <title>A phased Vanilla planifolia genome enables genetic improvement of flavour and production.</title>
        <authorList>
            <person name="Hasing T."/>
            <person name="Tang H."/>
            <person name="Brym M."/>
            <person name="Khazi F."/>
            <person name="Huang T."/>
            <person name="Chambers A.H."/>
        </authorList>
    </citation>
    <scope>NUCLEOTIDE SEQUENCE [LARGE SCALE GENOMIC DNA]</scope>
    <source>
        <tissue evidence="3">Leaf</tissue>
    </source>
</reference>
<feature type="region of interest" description="Disordered" evidence="1">
    <location>
        <begin position="175"/>
        <end position="220"/>
    </location>
</feature>
<dbReference type="EMBL" id="JADCNL010000110">
    <property type="protein sequence ID" value="KAG0450524.1"/>
    <property type="molecule type" value="Genomic_DNA"/>
</dbReference>
<dbReference type="FunFam" id="3.10.20.90:FF:000154">
    <property type="entry name" value="Large proline-rich protein BAG6"/>
    <property type="match status" value="1"/>
</dbReference>
<dbReference type="InterPro" id="IPR000626">
    <property type="entry name" value="Ubiquitin-like_dom"/>
</dbReference>
<dbReference type="PANTHER" id="PTHR15204:SF5">
    <property type="entry name" value="LARGE PROLINE-RICH PROTEIN BAG6 ISOFORM X1"/>
    <property type="match status" value="1"/>
</dbReference>
<feature type="compositionally biased region" description="Polar residues" evidence="1">
    <location>
        <begin position="549"/>
        <end position="582"/>
    </location>
</feature>
<accession>A0A835PEI4</accession>
<feature type="region of interest" description="Disordered" evidence="1">
    <location>
        <begin position="98"/>
        <end position="130"/>
    </location>
</feature>
<dbReference type="GO" id="GO:0036503">
    <property type="term" value="P:ERAD pathway"/>
    <property type="evidence" value="ECO:0007669"/>
    <property type="project" value="TreeGrafter"/>
</dbReference>
<feature type="compositionally biased region" description="Low complexity" evidence="1">
    <location>
        <begin position="268"/>
        <end position="281"/>
    </location>
</feature>
<dbReference type="SUPFAM" id="SSF54236">
    <property type="entry name" value="Ubiquitin-like"/>
    <property type="match status" value="1"/>
</dbReference>
<dbReference type="OrthoDB" id="2018605at2759"/>
<dbReference type="GO" id="GO:0031593">
    <property type="term" value="F:polyubiquitin modification-dependent protein binding"/>
    <property type="evidence" value="ECO:0007669"/>
    <property type="project" value="TreeGrafter"/>
</dbReference>
<proteinExistence type="predicted"/>
<feature type="region of interest" description="Disordered" evidence="1">
    <location>
        <begin position="655"/>
        <end position="720"/>
    </location>
</feature>
<dbReference type="SMART" id="SM00213">
    <property type="entry name" value="UBQ"/>
    <property type="match status" value="1"/>
</dbReference>
<dbReference type="PANTHER" id="PTHR15204">
    <property type="entry name" value="LARGE PROLINE-RICH PROTEIN BAG6"/>
    <property type="match status" value="1"/>
</dbReference>